<feature type="domain" description="Transcription regulator PadR N-terminal" evidence="1">
    <location>
        <begin position="33"/>
        <end position="87"/>
    </location>
</feature>
<dbReference type="Pfam" id="PF03551">
    <property type="entry name" value="PadR"/>
    <property type="match status" value="1"/>
</dbReference>
<dbReference type="SUPFAM" id="SSF46785">
    <property type="entry name" value="Winged helix' DNA-binding domain"/>
    <property type="match status" value="1"/>
</dbReference>
<evidence type="ECO:0000313" key="3">
    <source>
        <dbReference type="Proteomes" id="UP000236379"/>
    </source>
</evidence>
<dbReference type="OrthoDB" id="9808017at2"/>
<dbReference type="Gene3D" id="1.10.10.10">
    <property type="entry name" value="Winged helix-like DNA-binding domain superfamily/Winged helix DNA-binding domain"/>
    <property type="match status" value="1"/>
</dbReference>
<dbReference type="RefSeq" id="WP_103314217.1">
    <property type="nucleotide sequence ID" value="NZ_PPPD01000004.1"/>
</dbReference>
<gene>
    <name evidence="2" type="ORF">CVO96_19915</name>
</gene>
<name>A0A2K3US67_9DEIO</name>
<proteinExistence type="predicted"/>
<dbReference type="EMBL" id="PPPD01000004">
    <property type="protein sequence ID" value="PNY79389.1"/>
    <property type="molecule type" value="Genomic_DNA"/>
</dbReference>
<dbReference type="Proteomes" id="UP000236379">
    <property type="component" value="Unassembled WGS sequence"/>
</dbReference>
<protein>
    <submittedName>
        <fullName evidence="2">PadR family transcriptional regulator</fullName>
    </submittedName>
</protein>
<comment type="caution">
    <text evidence="2">The sequence shown here is derived from an EMBL/GenBank/DDBJ whole genome shotgun (WGS) entry which is preliminary data.</text>
</comment>
<keyword evidence="3" id="KW-1185">Reference proteome</keyword>
<dbReference type="AlphaFoldDB" id="A0A2K3US67"/>
<dbReference type="InterPro" id="IPR036390">
    <property type="entry name" value="WH_DNA-bd_sf"/>
</dbReference>
<dbReference type="InterPro" id="IPR005149">
    <property type="entry name" value="Tscrpt_reg_PadR_N"/>
</dbReference>
<organism evidence="2 3">
    <name type="scientific">Deinococcus koreensis</name>
    <dbReference type="NCBI Taxonomy" id="2054903"/>
    <lineage>
        <taxon>Bacteria</taxon>
        <taxon>Thermotogati</taxon>
        <taxon>Deinococcota</taxon>
        <taxon>Deinococci</taxon>
        <taxon>Deinococcales</taxon>
        <taxon>Deinococcaceae</taxon>
        <taxon>Deinococcus</taxon>
    </lineage>
</organism>
<evidence type="ECO:0000313" key="2">
    <source>
        <dbReference type="EMBL" id="PNY79389.1"/>
    </source>
</evidence>
<reference evidence="2 3" key="1">
    <citation type="submission" date="2018-01" db="EMBL/GenBank/DDBJ databases">
        <title>Deinococcus koreensis sp. nov., a radiation-resistant bacterium isolated from river water.</title>
        <authorList>
            <person name="Choi A."/>
        </authorList>
    </citation>
    <scope>NUCLEOTIDE SEQUENCE [LARGE SCALE GENOMIC DNA]</scope>
    <source>
        <strain evidence="2 3">SJW1-2</strain>
    </source>
</reference>
<sequence length="103" mass="11696">MRPMPPTAQLNRNALRVMGLLYHDTARQHYGLSIGQELQLGNGTLYPILDKLETWGLIAAEQEPPSGEGRRPRWYYHLTGEGVRRYEAERALLFPEAGAVRHA</sequence>
<evidence type="ECO:0000259" key="1">
    <source>
        <dbReference type="Pfam" id="PF03551"/>
    </source>
</evidence>
<dbReference type="InterPro" id="IPR036388">
    <property type="entry name" value="WH-like_DNA-bd_sf"/>
</dbReference>
<accession>A0A2K3US67</accession>